<dbReference type="STRING" id="349521.HCH_00856"/>
<feature type="compositionally biased region" description="Polar residues" evidence="1">
    <location>
        <begin position="1"/>
        <end position="14"/>
    </location>
</feature>
<dbReference type="KEGG" id="hch:HCH_00856"/>
<dbReference type="eggNOG" id="COG5523">
    <property type="taxonomic scope" value="Bacteria"/>
</dbReference>
<dbReference type="InterPro" id="IPR010380">
    <property type="entry name" value="DUF975"/>
</dbReference>
<dbReference type="OrthoDB" id="5516623at2"/>
<sequence length="249" mass="27240">MSDVYSTPQSNLTPERSGDRRWGSLEDGVNGNYHFRVGELISEAWERTSGAKLTIILAGIVYFAVMFGVSLVMGFVIGIVGPDSGGAAVVLAILNQVVVTAVSLPLGMGLFMLGLKRSVDAPLNVGEVFNYFHKALPLLLTAILMYVMLFIGFLLLVLPGIYLMFSYYLALPLVIEKNLSPWQALEASRKAVTKRWFAVFGLFLLLGLINFVAMIPLGIGLIWTIPMTMICYGALYRNVFGVEDQTMAG</sequence>
<dbReference type="PANTHER" id="PTHR40076">
    <property type="entry name" value="MEMBRANE PROTEIN-RELATED"/>
    <property type="match status" value="1"/>
</dbReference>
<accession>Q2SNM5</accession>
<gene>
    <name evidence="2" type="ordered locus">HCH_00856</name>
</gene>
<dbReference type="HOGENOM" id="CLU_073576_0_0_6"/>
<dbReference type="AlphaFoldDB" id="Q2SNM5"/>
<dbReference type="RefSeq" id="WP_011394824.1">
    <property type="nucleotide sequence ID" value="NC_007645.1"/>
</dbReference>
<evidence type="ECO:0000313" key="3">
    <source>
        <dbReference type="Proteomes" id="UP000000238"/>
    </source>
</evidence>
<reference evidence="2 3" key="1">
    <citation type="journal article" date="2005" name="Nucleic Acids Res.">
        <title>Genomic blueprint of Hahella chejuensis, a marine microbe producing an algicidal agent.</title>
        <authorList>
            <person name="Jeong H."/>
            <person name="Yim J.H."/>
            <person name="Lee C."/>
            <person name="Choi S.-H."/>
            <person name="Park Y.K."/>
            <person name="Yoon S.H."/>
            <person name="Hur C.-G."/>
            <person name="Kang H.-Y."/>
            <person name="Kim D."/>
            <person name="Lee H.H."/>
            <person name="Park K.H."/>
            <person name="Park S.-H."/>
            <person name="Park H.-S."/>
            <person name="Lee H.K."/>
            <person name="Oh T.K."/>
            <person name="Kim J.F."/>
        </authorList>
    </citation>
    <scope>NUCLEOTIDE SEQUENCE [LARGE SCALE GENOMIC DNA]</scope>
    <source>
        <strain evidence="2 3">KCTC 2396</strain>
    </source>
</reference>
<proteinExistence type="predicted"/>
<evidence type="ECO:0000256" key="1">
    <source>
        <dbReference type="SAM" id="MobiDB-lite"/>
    </source>
</evidence>
<feature type="region of interest" description="Disordered" evidence="1">
    <location>
        <begin position="1"/>
        <end position="23"/>
    </location>
</feature>
<protein>
    <submittedName>
        <fullName evidence="2">Predicted integral membrane protein</fullName>
    </submittedName>
</protein>
<name>Q2SNM5_HAHCH</name>
<evidence type="ECO:0000313" key="2">
    <source>
        <dbReference type="EMBL" id="ABC27749.1"/>
    </source>
</evidence>
<dbReference type="EMBL" id="CP000155">
    <property type="protein sequence ID" value="ABC27749.1"/>
    <property type="molecule type" value="Genomic_DNA"/>
</dbReference>
<keyword evidence="3" id="KW-1185">Reference proteome</keyword>
<dbReference type="Proteomes" id="UP000000238">
    <property type="component" value="Chromosome"/>
</dbReference>
<dbReference type="PANTHER" id="PTHR40076:SF1">
    <property type="entry name" value="MEMBRANE PROTEIN"/>
    <property type="match status" value="1"/>
</dbReference>
<organism evidence="2 3">
    <name type="scientific">Hahella chejuensis (strain KCTC 2396)</name>
    <dbReference type="NCBI Taxonomy" id="349521"/>
    <lineage>
        <taxon>Bacteria</taxon>
        <taxon>Pseudomonadati</taxon>
        <taxon>Pseudomonadota</taxon>
        <taxon>Gammaproteobacteria</taxon>
        <taxon>Oceanospirillales</taxon>
        <taxon>Hahellaceae</taxon>
        <taxon>Hahella</taxon>
    </lineage>
</organism>